<accession>A0A0B1T323</accession>
<dbReference type="Proteomes" id="UP000053660">
    <property type="component" value="Unassembled WGS sequence"/>
</dbReference>
<evidence type="ECO:0000313" key="1">
    <source>
        <dbReference type="EMBL" id="KHJ89800.1"/>
    </source>
</evidence>
<proteinExistence type="predicted"/>
<sequence>MPSYSERAKDKANRMSNECVQEVRSNPEASLLPTINYWLKVVDRIKSMTWGDMEKRLQVLTLYARTGYLSRRAAYGRAVRSTLGDAGMEHVRDLLRNLPDGSTFLQLQHPNMHIYISHDLVKISSLCNYA</sequence>
<keyword evidence="2" id="KW-1185">Reference proteome</keyword>
<organism evidence="1 2">
    <name type="scientific">Oesophagostomum dentatum</name>
    <name type="common">Nodular worm</name>
    <dbReference type="NCBI Taxonomy" id="61180"/>
    <lineage>
        <taxon>Eukaryota</taxon>
        <taxon>Metazoa</taxon>
        <taxon>Ecdysozoa</taxon>
        <taxon>Nematoda</taxon>
        <taxon>Chromadorea</taxon>
        <taxon>Rhabditida</taxon>
        <taxon>Rhabditina</taxon>
        <taxon>Rhabditomorpha</taxon>
        <taxon>Strongyloidea</taxon>
        <taxon>Strongylidae</taxon>
        <taxon>Oesophagostomum</taxon>
    </lineage>
</organism>
<dbReference type="EMBL" id="KN553752">
    <property type="protein sequence ID" value="KHJ89800.1"/>
    <property type="molecule type" value="Genomic_DNA"/>
</dbReference>
<reference evidence="1 2" key="1">
    <citation type="submission" date="2014-03" db="EMBL/GenBank/DDBJ databases">
        <title>Draft genome of the hookworm Oesophagostomum dentatum.</title>
        <authorList>
            <person name="Mitreva M."/>
        </authorList>
    </citation>
    <scope>NUCLEOTIDE SEQUENCE [LARGE SCALE GENOMIC DNA]</scope>
    <source>
        <strain evidence="1 2">OD-Hann</strain>
    </source>
</reference>
<dbReference type="OrthoDB" id="5871898at2759"/>
<evidence type="ECO:0000313" key="2">
    <source>
        <dbReference type="Proteomes" id="UP000053660"/>
    </source>
</evidence>
<dbReference type="AlphaFoldDB" id="A0A0B1T323"/>
<protein>
    <submittedName>
        <fullName evidence="1">Uncharacterized protein</fullName>
    </submittedName>
</protein>
<gene>
    <name evidence="1" type="ORF">OESDEN_10366</name>
</gene>
<name>A0A0B1T323_OESDE</name>